<dbReference type="GO" id="GO:0046872">
    <property type="term" value="F:metal ion binding"/>
    <property type="evidence" value="ECO:0007669"/>
    <property type="project" value="UniProtKB-KW"/>
</dbReference>
<dbReference type="PANTHER" id="PTHR33059:SF4">
    <property type="entry name" value="FCS-LIKE ZINC FINGER 5"/>
    <property type="match status" value="1"/>
</dbReference>
<dbReference type="GO" id="GO:0005737">
    <property type="term" value="C:cytoplasm"/>
    <property type="evidence" value="ECO:0007669"/>
    <property type="project" value="UniProtKB-SubCell"/>
</dbReference>
<evidence type="ECO:0000256" key="5">
    <source>
        <dbReference type="PROSITE-ProRule" id="PRU01131"/>
    </source>
</evidence>
<dbReference type="EMBL" id="JANQDX010000017">
    <property type="protein sequence ID" value="KAL0908547.1"/>
    <property type="molecule type" value="Genomic_DNA"/>
</dbReference>
<feature type="compositionally biased region" description="Polar residues" evidence="6">
    <location>
        <begin position="191"/>
        <end position="209"/>
    </location>
</feature>
<evidence type="ECO:0000259" key="7">
    <source>
        <dbReference type="PROSITE" id="PS51795"/>
    </source>
</evidence>
<comment type="subcellular location">
    <subcellularLocation>
        <location evidence="1">Cytoplasm</location>
    </subcellularLocation>
</comment>
<feature type="region of interest" description="Disordered" evidence="6">
    <location>
        <begin position="188"/>
        <end position="209"/>
    </location>
</feature>
<evidence type="ECO:0000313" key="9">
    <source>
        <dbReference type="Proteomes" id="UP001552299"/>
    </source>
</evidence>
<sequence>MLRFQPTAQIPLRLFYYPLSLLPKTPNPTLFLSPLTRRPEMLLGKRQRPPIRRTTSMSEFVADLELPQEPPRPSDQEIPAIIAVNQHIPPSRQMWGEGNWTAEWRTNTAASVAAMVSPRVLRRNSGDFTAVETAPFLRSCGLCNRRLAPGRDIFMYRGEIAFCSLECRQQQMNHDEKKEKCFISTIKDSAPATSGSSDPSTTGETVAAT</sequence>
<protein>
    <recommendedName>
        <fullName evidence="7">FLZ-type domain-containing protein</fullName>
    </recommendedName>
</protein>
<dbReference type="PANTHER" id="PTHR33059">
    <property type="entry name" value="FCS-LIKE ZINC FINGER 5"/>
    <property type="match status" value="1"/>
</dbReference>
<name>A0ABD0UE34_DENTH</name>
<evidence type="ECO:0000256" key="1">
    <source>
        <dbReference type="ARBA" id="ARBA00004496"/>
    </source>
</evidence>
<evidence type="ECO:0000256" key="3">
    <source>
        <dbReference type="ARBA" id="ARBA00022490"/>
    </source>
</evidence>
<keyword evidence="4" id="KW-0479">Metal-binding</keyword>
<gene>
    <name evidence="8" type="ORF">M5K25_023045</name>
</gene>
<dbReference type="Proteomes" id="UP001552299">
    <property type="component" value="Unassembled WGS sequence"/>
</dbReference>
<comment type="similarity">
    <text evidence="2">Belongs to the FLZ family.</text>
</comment>
<evidence type="ECO:0000313" key="8">
    <source>
        <dbReference type="EMBL" id="KAL0908547.1"/>
    </source>
</evidence>
<feature type="zinc finger region" description="FLZ-type" evidence="5">
    <location>
        <begin position="135"/>
        <end position="179"/>
    </location>
</feature>
<keyword evidence="9" id="KW-1185">Reference proteome</keyword>
<evidence type="ECO:0000256" key="2">
    <source>
        <dbReference type="ARBA" id="ARBA00009374"/>
    </source>
</evidence>
<evidence type="ECO:0000256" key="4">
    <source>
        <dbReference type="ARBA" id="ARBA00022723"/>
    </source>
</evidence>
<dbReference type="InterPro" id="IPR007650">
    <property type="entry name" value="Zf-FLZ_dom"/>
</dbReference>
<comment type="caution">
    <text evidence="8">The sequence shown here is derived from an EMBL/GenBank/DDBJ whole genome shotgun (WGS) entry which is preliminary data.</text>
</comment>
<dbReference type="AlphaFoldDB" id="A0ABD0UE34"/>
<keyword evidence="3" id="KW-0963">Cytoplasm</keyword>
<dbReference type="PROSITE" id="PS51795">
    <property type="entry name" value="ZF_FLZ"/>
    <property type="match status" value="1"/>
</dbReference>
<dbReference type="Pfam" id="PF04570">
    <property type="entry name" value="zf-FLZ"/>
    <property type="match status" value="1"/>
</dbReference>
<evidence type="ECO:0000256" key="6">
    <source>
        <dbReference type="SAM" id="MobiDB-lite"/>
    </source>
</evidence>
<feature type="domain" description="FLZ-type" evidence="7">
    <location>
        <begin position="135"/>
        <end position="179"/>
    </location>
</feature>
<accession>A0ABD0UE34</accession>
<proteinExistence type="inferred from homology"/>
<reference evidence="8 9" key="1">
    <citation type="journal article" date="2024" name="Plant Biotechnol. J.">
        <title>Dendrobium thyrsiflorum genome and its molecular insights into genes involved in important horticultural traits.</title>
        <authorList>
            <person name="Chen B."/>
            <person name="Wang J.Y."/>
            <person name="Zheng P.J."/>
            <person name="Li K.L."/>
            <person name="Liang Y.M."/>
            <person name="Chen X.F."/>
            <person name="Zhang C."/>
            <person name="Zhao X."/>
            <person name="He X."/>
            <person name="Zhang G.Q."/>
            <person name="Liu Z.J."/>
            <person name="Xu Q."/>
        </authorList>
    </citation>
    <scope>NUCLEOTIDE SEQUENCE [LARGE SCALE GENOMIC DNA]</scope>
    <source>
        <strain evidence="8">GZMU011</strain>
    </source>
</reference>
<organism evidence="8 9">
    <name type="scientific">Dendrobium thyrsiflorum</name>
    <name type="common">Pinecone-like raceme dendrobium</name>
    <name type="synonym">Orchid</name>
    <dbReference type="NCBI Taxonomy" id="117978"/>
    <lineage>
        <taxon>Eukaryota</taxon>
        <taxon>Viridiplantae</taxon>
        <taxon>Streptophyta</taxon>
        <taxon>Embryophyta</taxon>
        <taxon>Tracheophyta</taxon>
        <taxon>Spermatophyta</taxon>
        <taxon>Magnoliopsida</taxon>
        <taxon>Liliopsida</taxon>
        <taxon>Asparagales</taxon>
        <taxon>Orchidaceae</taxon>
        <taxon>Epidendroideae</taxon>
        <taxon>Malaxideae</taxon>
        <taxon>Dendrobiinae</taxon>
        <taxon>Dendrobium</taxon>
    </lineage>
</organism>